<accession>A0ABY2J146</accession>
<dbReference type="InterPro" id="IPR048254">
    <property type="entry name" value="CDP_ALCOHOL_P_TRANSF_CS"/>
</dbReference>
<reference evidence="4 5" key="1">
    <citation type="submission" date="2019-03" db="EMBL/GenBank/DDBJ databases">
        <title>Genomics of glacier-inhabiting Cryobacterium strains.</title>
        <authorList>
            <person name="Liu Q."/>
            <person name="Xin Y.-H."/>
        </authorList>
    </citation>
    <scope>NUCLEOTIDE SEQUENCE [LARGE SCALE GENOMIC DNA]</scope>
    <source>
        <strain evidence="4 5">TMT4-23</strain>
    </source>
</reference>
<dbReference type="Gene3D" id="1.20.120.1760">
    <property type="match status" value="1"/>
</dbReference>
<evidence type="ECO:0000256" key="1">
    <source>
        <dbReference type="ARBA" id="ARBA00022679"/>
    </source>
</evidence>
<dbReference type="InterPro" id="IPR043130">
    <property type="entry name" value="CDP-OH_PTrfase_TM_dom"/>
</dbReference>
<proteinExistence type="inferred from homology"/>
<comment type="similarity">
    <text evidence="2">Belongs to the CDP-alcohol phosphatidyltransferase class-I family.</text>
</comment>
<keyword evidence="3" id="KW-0472">Membrane</keyword>
<sequence length="244" mass="25966">MTQFREAHARLASAQKTKSGVSLYTRYVNRPFGRVLASVCFGLRMTPNQVTVLSAVATGAGLVLLVSGEPSPLRAAGVTVLLILGFALDSADGQVARLTGGGSPSGEWLDHVVDAGKIVMVHAAILITAYRFWSLEPIWYLVPLAFQVVSVVTFVGGLLTDLLLRRVTHIASTTPAIGEGGVRRHSKIRAIALLPADYGILSLSFSLTGWPAVFIVVYSLLLAANVLIMALLLGKWFRALSAGI</sequence>
<evidence type="ECO:0000256" key="2">
    <source>
        <dbReference type="RuleBase" id="RU003750"/>
    </source>
</evidence>
<evidence type="ECO:0000313" key="4">
    <source>
        <dbReference type="EMBL" id="TFC98585.1"/>
    </source>
</evidence>
<dbReference type="Proteomes" id="UP000298355">
    <property type="component" value="Unassembled WGS sequence"/>
</dbReference>
<evidence type="ECO:0000256" key="3">
    <source>
        <dbReference type="SAM" id="Phobius"/>
    </source>
</evidence>
<name>A0ABY2J146_9MICO</name>
<keyword evidence="1 2" id="KW-0808">Transferase</keyword>
<comment type="caution">
    <text evidence="4">The sequence shown here is derived from an EMBL/GenBank/DDBJ whole genome shotgun (WGS) entry which is preliminary data.</text>
</comment>
<keyword evidence="3" id="KW-1133">Transmembrane helix</keyword>
<keyword evidence="3" id="KW-0812">Transmembrane</keyword>
<evidence type="ECO:0000313" key="5">
    <source>
        <dbReference type="Proteomes" id="UP000298355"/>
    </source>
</evidence>
<dbReference type="EMBL" id="SOGJ01000020">
    <property type="protein sequence ID" value="TFC98585.1"/>
    <property type="molecule type" value="Genomic_DNA"/>
</dbReference>
<feature type="transmembrane region" description="Helical" evidence="3">
    <location>
        <begin position="138"/>
        <end position="159"/>
    </location>
</feature>
<dbReference type="PROSITE" id="PS00379">
    <property type="entry name" value="CDP_ALCOHOL_P_TRANSF"/>
    <property type="match status" value="1"/>
</dbReference>
<organism evidence="4 5">
    <name type="scientific">Cryobacterium breve</name>
    <dbReference type="NCBI Taxonomy" id="1259258"/>
    <lineage>
        <taxon>Bacteria</taxon>
        <taxon>Bacillati</taxon>
        <taxon>Actinomycetota</taxon>
        <taxon>Actinomycetes</taxon>
        <taxon>Micrococcales</taxon>
        <taxon>Microbacteriaceae</taxon>
        <taxon>Cryobacterium</taxon>
    </lineage>
</organism>
<keyword evidence="5" id="KW-1185">Reference proteome</keyword>
<protein>
    <submittedName>
        <fullName evidence="4">CDP-alcohol phosphatidyltransferase family protein</fullName>
    </submittedName>
</protein>
<dbReference type="Pfam" id="PF01066">
    <property type="entry name" value="CDP-OH_P_transf"/>
    <property type="match status" value="1"/>
</dbReference>
<feature type="transmembrane region" description="Helical" evidence="3">
    <location>
        <begin position="213"/>
        <end position="234"/>
    </location>
</feature>
<dbReference type="InterPro" id="IPR000462">
    <property type="entry name" value="CDP-OH_P_trans"/>
</dbReference>
<gene>
    <name evidence="4" type="ORF">E3O65_07655</name>
</gene>